<dbReference type="SUPFAM" id="SSF48726">
    <property type="entry name" value="Immunoglobulin"/>
    <property type="match status" value="1"/>
</dbReference>
<evidence type="ECO:0000259" key="5">
    <source>
        <dbReference type="PROSITE" id="PS50835"/>
    </source>
</evidence>
<dbReference type="GO" id="GO:0005737">
    <property type="term" value="C:cytoplasm"/>
    <property type="evidence" value="ECO:0007669"/>
    <property type="project" value="UniProtKB-SubCell"/>
</dbReference>
<dbReference type="InterPro" id="IPR013098">
    <property type="entry name" value="Ig_I-set"/>
</dbReference>
<reference evidence="6 7" key="1">
    <citation type="submission" date="2024-05" db="EMBL/GenBank/DDBJ databases">
        <title>Genome sequencing and assembly of Indian major carp, Cirrhinus mrigala (Hamilton, 1822).</title>
        <authorList>
            <person name="Mohindra V."/>
            <person name="Chowdhury L.M."/>
            <person name="Lal K."/>
            <person name="Jena J.K."/>
        </authorList>
    </citation>
    <scope>NUCLEOTIDE SEQUENCE [LARGE SCALE GENOMIC DNA]</scope>
    <source>
        <strain evidence="6">CM1030</strain>
        <tissue evidence="6">Blood</tissue>
    </source>
</reference>
<proteinExistence type="predicted"/>
<protein>
    <recommendedName>
        <fullName evidence="5">Ig-like domain-containing protein</fullName>
    </recommendedName>
</protein>
<dbReference type="EMBL" id="JAMKFB020000024">
    <property type="protein sequence ID" value="KAL0156324.1"/>
    <property type="molecule type" value="Genomic_DNA"/>
</dbReference>
<evidence type="ECO:0000256" key="4">
    <source>
        <dbReference type="ARBA" id="ARBA00023157"/>
    </source>
</evidence>
<name>A0ABD0N4F1_CIRMR</name>
<feature type="domain" description="Ig-like" evidence="5">
    <location>
        <begin position="1"/>
        <end position="55"/>
    </location>
</feature>
<evidence type="ECO:0000313" key="7">
    <source>
        <dbReference type="Proteomes" id="UP001529510"/>
    </source>
</evidence>
<keyword evidence="2" id="KW-0963">Cytoplasm</keyword>
<dbReference type="Pfam" id="PF07679">
    <property type="entry name" value="I-set"/>
    <property type="match status" value="1"/>
</dbReference>
<feature type="non-terminal residue" evidence="6">
    <location>
        <position position="1"/>
    </location>
</feature>
<dbReference type="PANTHER" id="PTHR35971:SF5">
    <property type="entry name" value="OBSCURIN LIKE CYTOSKELETAL ADAPTOR 1"/>
    <property type="match status" value="1"/>
</dbReference>
<dbReference type="Gene3D" id="2.60.40.10">
    <property type="entry name" value="Immunoglobulins"/>
    <property type="match status" value="1"/>
</dbReference>
<accession>A0ABD0N4F1</accession>
<evidence type="ECO:0000256" key="2">
    <source>
        <dbReference type="ARBA" id="ARBA00022490"/>
    </source>
</evidence>
<comment type="subcellular location">
    <subcellularLocation>
        <location evidence="1">Cytoplasm</location>
    </subcellularLocation>
</comment>
<evidence type="ECO:0000313" key="6">
    <source>
        <dbReference type="EMBL" id="KAL0156324.1"/>
    </source>
</evidence>
<dbReference type="InterPro" id="IPR052385">
    <property type="entry name" value="Obscurin/Obscurin-like_Reg"/>
</dbReference>
<dbReference type="InterPro" id="IPR013783">
    <property type="entry name" value="Ig-like_fold"/>
</dbReference>
<evidence type="ECO:0000256" key="3">
    <source>
        <dbReference type="ARBA" id="ARBA00022553"/>
    </source>
</evidence>
<dbReference type="PROSITE" id="PS50835">
    <property type="entry name" value="IG_LIKE"/>
    <property type="match status" value="1"/>
</dbReference>
<keyword evidence="7" id="KW-1185">Reference proteome</keyword>
<dbReference type="InterPro" id="IPR036179">
    <property type="entry name" value="Ig-like_dom_sf"/>
</dbReference>
<dbReference type="AlphaFoldDB" id="A0ABD0N4F1"/>
<keyword evidence="3" id="KW-0597">Phosphoprotein</keyword>
<sequence length="72" mass="8168">KVIWRKDKSVIEASNKYQLKQDGAVAELIIYKLQEGDAGEYCCETEHDRTSAKLAVKGMNRLVKVFILPNLT</sequence>
<comment type="caution">
    <text evidence="6">The sequence shown here is derived from an EMBL/GenBank/DDBJ whole genome shotgun (WGS) entry which is preliminary data.</text>
</comment>
<dbReference type="PANTHER" id="PTHR35971">
    <property type="entry name" value="SI:DKEY-31G6.6"/>
    <property type="match status" value="1"/>
</dbReference>
<keyword evidence="4" id="KW-1015">Disulfide bond</keyword>
<evidence type="ECO:0000256" key="1">
    <source>
        <dbReference type="ARBA" id="ARBA00004496"/>
    </source>
</evidence>
<gene>
    <name evidence="6" type="ORF">M9458_047570</name>
</gene>
<dbReference type="Proteomes" id="UP001529510">
    <property type="component" value="Unassembled WGS sequence"/>
</dbReference>
<organism evidence="6 7">
    <name type="scientific">Cirrhinus mrigala</name>
    <name type="common">Mrigala</name>
    <dbReference type="NCBI Taxonomy" id="683832"/>
    <lineage>
        <taxon>Eukaryota</taxon>
        <taxon>Metazoa</taxon>
        <taxon>Chordata</taxon>
        <taxon>Craniata</taxon>
        <taxon>Vertebrata</taxon>
        <taxon>Euteleostomi</taxon>
        <taxon>Actinopterygii</taxon>
        <taxon>Neopterygii</taxon>
        <taxon>Teleostei</taxon>
        <taxon>Ostariophysi</taxon>
        <taxon>Cypriniformes</taxon>
        <taxon>Cyprinidae</taxon>
        <taxon>Labeoninae</taxon>
        <taxon>Labeonini</taxon>
        <taxon>Cirrhinus</taxon>
    </lineage>
</organism>
<dbReference type="InterPro" id="IPR007110">
    <property type="entry name" value="Ig-like_dom"/>
</dbReference>